<feature type="chain" id="PRO_5021286382" evidence="5">
    <location>
        <begin position="19"/>
        <end position="457"/>
    </location>
</feature>
<dbReference type="Pfam" id="PF00026">
    <property type="entry name" value="Asp"/>
    <property type="match status" value="1"/>
</dbReference>
<evidence type="ECO:0000256" key="1">
    <source>
        <dbReference type="ARBA" id="ARBA00007447"/>
    </source>
</evidence>
<evidence type="ECO:0000259" key="6">
    <source>
        <dbReference type="PROSITE" id="PS51767"/>
    </source>
</evidence>
<keyword evidence="8" id="KW-1185">Reference proteome</keyword>
<dbReference type="SUPFAM" id="SSF50630">
    <property type="entry name" value="Acid proteases"/>
    <property type="match status" value="1"/>
</dbReference>
<dbReference type="PROSITE" id="PS00141">
    <property type="entry name" value="ASP_PROTEASE"/>
    <property type="match status" value="1"/>
</dbReference>
<dbReference type="PROSITE" id="PS51767">
    <property type="entry name" value="PEPTIDASE_A1"/>
    <property type="match status" value="1"/>
</dbReference>
<dbReference type="PANTHER" id="PTHR47966:SF51">
    <property type="entry name" value="BETA-SITE APP-CLEAVING ENZYME, ISOFORM A-RELATED"/>
    <property type="match status" value="1"/>
</dbReference>
<dbReference type="STRING" id="50990.A0A4Y7PZV7"/>
<dbReference type="OrthoDB" id="771136at2759"/>
<feature type="signal peptide" evidence="5">
    <location>
        <begin position="1"/>
        <end position="18"/>
    </location>
</feature>
<dbReference type="InterPro" id="IPR001969">
    <property type="entry name" value="Aspartic_peptidase_AS"/>
</dbReference>
<dbReference type="PANTHER" id="PTHR47966">
    <property type="entry name" value="BETA-SITE APP-CLEAVING ENZYME, ISOFORM A-RELATED"/>
    <property type="match status" value="1"/>
</dbReference>
<dbReference type="AlphaFoldDB" id="A0A4Y7PZV7"/>
<protein>
    <submittedName>
        <fullName evidence="7">Acid protease</fullName>
    </submittedName>
</protein>
<feature type="domain" description="Peptidase A1" evidence="6">
    <location>
        <begin position="59"/>
        <end position="378"/>
    </location>
</feature>
<dbReference type="GO" id="GO:0004190">
    <property type="term" value="F:aspartic-type endopeptidase activity"/>
    <property type="evidence" value="ECO:0007669"/>
    <property type="project" value="UniProtKB-KW"/>
</dbReference>
<sequence length="457" mass="46809">MLQLSVTLLSCLFARSVAISLPFEARPRTLPLVDGSSKDSSNPFNFSHISDIKAPIDLYVASLIAGGPTFQVVLDTGSSDLWLDTASLKPSGTQDTGATAAVGYGDGTVAQGPILTANVTFGNFSVPQAFISAPGSNATHNISTGLLGVGPPGLSVISVTNQTTPFNGKTLLENIFAANPDEPNSITFQLSRSETTGTTGGGTFTIGEVNATLSGISSAPRLDVVSPNRWVVLMDGIIVNGKNVTGNSKHNVTGQGPTQTLANLDTGTSLALIPKFYADAIYSGVPGAQFNPALNVYVVPCNTKIDLSFVFGGIAYPMHPVDTVQATQNPTAKGTVACFGGFQVSSGQDLDDDFLLGDSFLRNVYTLYDFGSFISGTTTPPFIQLLSTTNVSIADSEFAALSAQRNASITGTVPTSGGGGGGGSGTSSNGTSSAPQSIVWSMVPISAMGLGLGVALI</sequence>
<reference evidence="7 8" key="1">
    <citation type="submission" date="2018-06" db="EMBL/GenBank/DDBJ databases">
        <title>A transcriptomic atlas of mushroom development highlights an independent origin of complex multicellularity.</title>
        <authorList>
            <consortium name="DOE Joint Genome Institute"/>
            <person name="Krizsan K."/>
            <person name="Almasi E."/>
            <person name="Merenyi Z."/>
            <person name="Sahu N."/>
            <person name="Viragh M."/>
            <person name="Koszo T."/>
            <person name="Mondo S."/>
            <person name="Kiss B."/>
            <person name="Balint B."/>
            <person name="Kues U."/>
            <person name="Barry K."/>
            <person name="Hegedus J.C."/>
            <person name="Henrissat B."/>
            <person name="Johnson J."/>
            <person name="Lipzen A."/>
            <person name="Ohm R."/>
            <person name="Nagy I."/>
            <person name="Pangilinan J."/>
            <person name="Yan J."/>
            <person name="Xiong Y."/>
            <person name="Grigoriev I.V."/>
            <person name="Hibbett D.S."/>
            <person name="Nagy L.G."/>
        </authorList>
    </citation>
    <scope>NUCLEOTIDE SEQUENCE [LARGE SCALE GENOMIC DNA]</scope>
    <source>
        <strain evidence="7 8">SZMC22713</strain>
    </source>
</reference>
<organism evidence="7 8">
    <name type="scientific">Rickenella mellea</name>
    <dbReference type="NCBI Taxonomy" id="50990"/>
    <lineage>
        <taxon>Eukaryota</taxon>
        <taxon>Fungi</taxon>
        <taxon>Dikarya</taxon>
        <taxon>Basidiomycota</taxon>
        <taxon>Agaricomycotina</taxon>
        <taxon>Agaricomycetes</taxon>
        <taxon>Hymenochaetales</taxon>
        <taxon>Rickenellaceae</taxon>
        <taxon>Rickenella</taxon>
    </lineage>
</organism>
<feature type="compositionally biased region" description="Gly residues" evidence="4">
    <location>
        <begin position="416"/>
        <end position="425"/>
    </location>
</feature>
<evidence type="ECO:0000313" key="8">
    <source>
        <dbReference type="Proteomes" id="UP000294933"/>
    </source>
</evidence>
<feature type="region of interest" description="Disordered" evidence="4">
    <location>
        <begin position="410"/>
        <end position="433"/>
    </location>
</feature>
<dbReference type="InterPro" id="IPR001461">
    <property type="entry name" value="Aspartic_peptidase_A1"/>
</dbReference>
<dbReference type="GO" id="GO:0006508">
    <property type="term" value="P:proteolysis"/>
    <property type="evidence" value="ECO:0007669"/>
    <property type="project" value="UniProtKB-KW"/>
</dbReference>
<evidence type="ECO:0000313" key="7">
    <source>
        <dbReference type="EMBL" id="TDL20611.1"/>
    </source>
</evidence>
<keyword evidence="2 3" id="KW-0064">Aspartyl protease</keyword>
<dbReference type="EMBL" id="ML170186">
    <property type="protein sequence ID" value="TDL20611.1"/>
    <property type="molecule type" value="Genomic_DNA"/>
</dbReference>
<dbReference type="InterPro" id="IPR021109">
    <property type="entry name" value="Peptidase_aspartic_dom_sf"/>
</dbReference>
<evidence type="ECO:0000256" key="3">
    <source>
        <dbReference type="RuleBase" id="RU000454"/>
    </source>
</evidence>
<evidence type="ECO:0000256" key="4">
    <source>
        <dbReference type="SAM" id="MobiDB-lite"/>
    </source>
</evidence>
<name>A0A4Y7PZV7_9AGAM</name>
<accession>A0A4Y7PZV7</accession>
<dbReference type="Gene3D" id="2.40.70.10">
    <property type="entry name" value="Acid Proteases"/>
    <property type="match status" value="2"/>
</dbReference>
<dbReference type="Proteomes" id="UP000294933">
    <property type="component" value="Unassembled WGS sequence"/>
</dbReference>
<proteinExistence type="inferred from homology"/>
<gene>
    <name evidence="7" type="ORF">BD410DRAFT_361317</name>
</gene>
<keyword evidence="3 7" id="KW-0645">Protease</keyword>
<comment type="similarity">
    <text evidence="1 3">Belongs to the peptidase A1 family.</text>
</comment>
<dbReference type="InterPro" id="IPR033121">
    <property type="entry name" value="PEPTIDASE_A1"/>
</dbReference>
<evidence type="ECO:0000256" key="2">
    <source>
        <dbReference type="ARBA" id="ARBA00022750"/>
    </source>
</evidence>
<evidence type="ECO:0000256" key="5">
    <source>
        <dbReference type="SAM" id="SignalP"/>
    </source>
</evidence>
<dbReference type="VEuPathDB" id="FungiDB:BD410DRAFT_361317"/>
<dbReference type="PRINTS" id="PR00792">
    <property type="entry name" value="PEPSIN"/>
</dbReference>
<keyword evidence="3" id="KW-0378">Hydrolase</keyword>
<keyword evidence="5" id="KW-0732">Signal</keyword>